<proteinExistence type="predicted"/>
<dbReference type="Pfam" id="PF19409">
    <property type="entry name" value="Thiopep_pre"/>
    <property type="match status" value="1"/>
</dbReference>
<dbReference type="NCBIfam" id="NF033400">
    <property type="entry name" value="thiazolyl_B"/>
    <property type="match status" value="1"/>
</dbReference>
<comment type="caution">
    <text evidence="1">The sequence shown here is derived from an EMBL/GenBank/DDBJ whole genome shotgun (WGS) entry which is preliminary data.</text>
</comment>
<reference evidence="1 2" key="1">
    <citation type="submission" date="2021-01" db="EMBL/GenBank/DDBJ databases">
        <title>Tumebacillus sp. strain ITR2 16S ribosomal RNA gene Genome sequencing and assembly.</title>
        <authorList>
            <person name="Kang M."/>
        </authorList>
    </citation>
    <scope>NUCLEOTIDE SEQUENCE [LARGE SCALE GENOMIC DNA]</scope>
    <source>
        <strain evidence="1 2">ITR2</strain>
    </source>
</reference>
<name>A0ABS1J9M3_9BACL</name>
<gene>
    <name evidence="1" type="ORF">JJB07_09920</name>
</gene>
<dbReference type="NCBIfam" id="TIGR03892">
    <property type="entry name" value="thiopep_precurs"/>
    <property type="match status" value="1"/>
</dbReference>
<dbReference type="EMBL" id="JAEQNB010000002">
    <property type="protein sequence ID" value="MBL0386971.1"/>
    <property type="molecule type" value="Genomic_DNA"/>
</dbReference>
<dbReference type="Proteomes" id="UP000602284">
    <property type="component" value="Unassembled WGS sequence"/>
</dbReference>
<accession>A0ABS1J9M3</accession>
<protein>
    <submittedName>
        <fullName evidence="1">Thiazolylpeptide-type bacteriocin</fullName>
    </submittedName>
</protein>
<evidence type="ECO:0000313" key="1">
    <source>
        <dbReference type="EMBL" id="MBL0386971.1"/>
    </source>
</evidence>
<dbReference type="RefSeq" id="WP_201634350.1">
    <property type="nucleotide sequence ID" value="NZ_JAEQNB010000002.1"/>
</dbReference>
<organism evidence="1 2">
    <name type="scientific">Tumebacillus amylolyticus</name>
    <dbReference type="NCBI Taxonomy" id="2801339"/>
    <lineage>
        <taxon>Bacteria</taxon>
        <taxon>Bacillati</taxon>
        <taxon>Bacillota</taxon>
        <taxon>Bacilli</taxon>
        <taxon>Bacillales</taxon>
        <taxon>Alicyclobacillaceae</taxon>
        <taxon>Tumebacillus</taxon>
    </lineage>
</organism>
<evidence type="ECO:0000313" key="2">
    <source>
        <dbReference type="Proteomes" id="UP000602284"/>
    </source>
</evidence>
<dbReference type="InterPro" id="IPR023895">
    <property type="entry name" value="Thiopep_bacteriocin_prcur"/>
</dbReference>
<keyword evidence="2" id="KW-1185">Reference proteome</keyword>
<sequence length="54" mass="5513">MEKFKGLEVTGLEVMDLNDAMALPETAASSGSSSSDTCSTCGSSSCCSILEEAM</sequence>